<dbReference type="Proteomes" id="UP001174909">
    <property type="component" value="Unassembled WGS sequence"/>
</dbReference>
<accession>A0AA35XDS6</accession>
<feature type="non-terminal residue" evidence="2">
    <location>
        <position position="1"/>
    </location>
</feature>
<evidence type="ECO:0000313" key="3">
    <source>
        <dbReference type="Proteomes" id="UP001174909"/>
    </source>
</evidence>
<feature type="compositionally biased region" description="Basic residues" evidence="1">
    <location>
        <begin position="1"/>
        <end position="18"/>
    </location>
</feature>
<proteinExistence type="predicted"/>
<protein>
    <submittedName>
        <fullName evidence="2">Uncharacterized protein</fullName>
    </submittedName>
</protein>
<sequence>MGKNKKKSGGGGKNKQKKGAGGGGVENKKNSPAVRKKAISGPHPRFGAHESWKYLLLQLCHASEITTIYLGNKTMEHTHPCFCFASLSLSPP</sequence>
<name>A0AA35XDS6_GEOBA</name>
<organism evidence="2 3">
    <name type="scientific">Geodia barretti</name>
    <name type="common">Barrett's horny sponge</name>
    <dbReference type="NCBI Taxonomy" id="519541"/>
    <lineage>
        <taxon>Eukaryota</taxon>
        <taxon>Metazoa</taxon>
        <taxon>Porifera</taxon>
        <taxon>Demospongiae</taxon>
        <taxon>Heteroscleromorpha</taxon>
        <taxon>Tetractinellida</taxon>
        <taxon>Astrophorina</taxon>
        <taxon>Geodiidae</taxon>
        <taxon>Geodia</taxon>
    </lineage>
</organism>
<dbReference type="EMBL" id="CASHTH010003741">
    <property type="protein sequence ID" value="CAI8048686.1"/>
    <property type="molecule type" value="Genomic_DNA"/>
</dbReference>
<comment type="caution">
    <text evidence="2">The sequence shown here is derived from an EMBL/GenBank/DDBJ whole genome shotgun (WGS) entry which is preliminary data.</text>
</comment>
<evidence type="ECO:0000256" key="1">
    <source>
        <dbReference type="SAM" id="MobiDB-lite"/>
    </source>
</evidence>
<reference evidence="2" key="1">
    <citation type="submission" date="2023-03" db="EMBL/GenBank/DDBJ databases">
        <authorList>
            <person name="Steffen K."/>
            <person name="Cardenas P."/>
        </authorList>
    </citation>
    <scope>NUCLEOTIDE SEQUENCE</scope>
</reference>
<feature type="region of interest" description="Disordered" evidence="1">
    <location>
        <begin position="1"/>
        <end position="42"/>
    </location>
</feature>
<dbReference type="AlphaFoldDB" id="A0AA35XDS6"/>
<gene>
    <name evidence="2" type="ORF">GBAR_LOCUS26842</name>
</gene>
<evidence type="ECO:0000313" key="2">
    <source>
        <dbReference type="EMBL" id="CAI8048686.1"/>
    </source>
</evidence>
<keyword evidence="3" id="KW-1185">Reference proteome</keyword>